<comment type="function">
    <text evidence="9">Facilitates transcription termination by a mechanism that involves Rho binding to the nascent RNA, activation of Rho's RNA-dependent ATPase activity, and release of the mRNA from the DNA template.</text>
</comment>
<feature type="region of interest" description="Disordered" evidence="12">
    <location>
        <begin position="85"/>
        <end position="126"/>
    </location>
</feature>
<protein>
    <recommendedName>
        <fullName evidence="9 10">Transcription termination factor Rho</fullName>
        <ecNumber evidence="9 10">3.6.4.-</ecNumber>
    </recommendedName>
    <alternativeName>
        <fullName evidence="9">ATP-dependent helicase Rho</fullName>
    </alternativeName>
</protein>
<dbReference type="SUPFAM" id="SSF52540">
    <property type="entry name" value="P-loop containing nucleoside triphosphate hydrolases"/>
    <property type="match status" value="1"/>
</dbReference>
<dbReference type="SMART" id="SM00382">
    <property type="entry name" value="AAA"/>
    <property type="match status" value="1"/>
</dbReference>
<dbReference type="HAMAP" id="MF_01884">
    <property type="entry name" value="Rho"/>
    <property type="match status" value="1"/>
</dbReference>
<evidence type="ECO:0000256" key="8">
    <source>
        <dbReference type="ARBA" id="ARBA00023163"/>
    </source>
</evidence>
<comment type="subunit">
    <text evidence="9">Homohexamer. The homohexamer assembles into an open ring structure.</text>
</comment>
<evidence type="ECO:0000256" key="10">
    <source>
        <dbReference type="NCBIfam" id="TIGR00767"/>
    </source>
</evidence>
<dbReference type="CDD" id="cd04459">
    <property type="entry name" value="Rho_CSD"/>
    <property type="match status" value="1"/>
</dbReference>
<evidence type="ECO:0000256" key="9">
    <source>
        <dbReference type="HAMAP-Rule" id="MF_01884"/>
    </source>
</evidence>
<dbReference type="InterPro" id="IPR036269">
    <property type="entry name" value="Rho_N_sf"/>
</dbReference>
<keyword evidence="6 9" id="KW-0694">RNA-binding</keyword>
<keyword evidence="3 9" id="KW-0378">Hydrolase</keyword>
<dbReference type="InterPro" id="IPR011129">
    <property type="entry name" value="CSD"/>
</dbReference>
<dbReference type="InterPro" id="IPR000194">
    <property type="entry name" value="ATPase_F1/V1/A1_a/bsu_nucl-bd"/>
</dbReference>
<comment type="caution">
    <text evidence="9">Lacks conserved residue(s) required for the propagation of feature annotation.</text>
</comment>
<dbReference type="AlphaFoldDB" id="A0A316TTQ1"/>
<evidence type="ECO:0000256" key="4">
    <source>
        <dbReference type="ARBA" id="ARBA00022806"/>
    </source>
</evidence>
<dbReference type="Proteomes" id="UP000245533">
    <property type="component" value="Unassembled WGS sequence"/>
</dbReference>
<dbReference type="RefSeq" id="WP_109647148.1">
    <property type="nucleotide sequence ID" value="NZ_QGGB01000007.1"/>
</dbReference>
<name>A0A316TTQ1_9BACT</name>
<evidence type="ECO:0000256" key="12">
    <source>
        <dbReference type="SAM" id="MobiDB-lite"/>
    </source>
</evidence>
<evidence type="ECO:0000256" key="2">
    <source>
        <dbReference type="ARBA" id="ARBA00022741"/>
    </source>
</evidence>
<dbReference type="InterPro" id="IPR003593">
    <property type="entry name" value="AAA+_ATPase"/>
</dbReference>
<evidence type="ECO:0000256" key="6">
    <source>
        <dbReference type="ARBA" id="ARBA00022884"/>
    </source>
</evidence>
<dbReference type="SUPFAM" id="SSF50249">
    <property type="entry name" value="Nucleic acid-binding proteins"/>
    <property type="match status" value="1"/>
</dbReference>
<keyword evidence="8 9" id="KW-0804">Transcription</keyword>
<dbReference type="InterPro" id="IPR011113">
    <property type="entry name" value="Rho_RNA-bd"/>
</dbReference>
<proteinExistence type="inferred from homology"/>
<evidence type="ECO:0000256" key="1">
    <source>
        <dbReference type="ARBA" id="ARBA00022472"/>
    </source>
</evidence>
<dbReference type="EMBL" id="QGGB01000007">
    <property type="protein sequence ID" value="PWN06355.1"/>
    <property type="molecule type" value="Genomic_DNA"/>
</dbReference>
<dbReference type="SMART" id="SM00959">
    <property type="entry name" value="Rho_N"/>
    <property type="match status" value="1"/>
</dbReference>
<dbReference type="SUPFAM" id="SSF68912">
    <property type="entry name" value="Rho N-terminal domain-like"/>
    <property type="match status" value="1"/>
</dbReference>
<dbReference type="GO" id="GO:0006353">
    <property type="term" value="P:DNA-templated transcription termination"/>
    <property type="evidence" value="ECO:0007669"/>
    <property type="project" value="UniProtKB-UniRule"/>
</dbReference>
<sequence>MSENQTDLDSRIDFDNLYQKKLPELKEIAKAMGIKGVSTLRKQPLIDRIKNAAGGDQKSSTGAGSGEESGPMSVQDAVYGAQSHIQTYDEPGKSGGDRKRRNKGGQDNRHQNKKPNKNHVSNVLPESDAPTLQERLNDIIPELGKFLLNEGTLEILPDGYGFLRSVNYNYKASPDDIYVSPSQIKRFRLKQGDCVIGIIRPPKVGERYFALLRVEGVNGKIPRDMDNRGDFEDLLPVYPDMRYKLENKPSEYTTRLIDLFAPIGKGQRGIIVAQPKTGKTTILRNIANAVNVNHPDTKIMILLIDERPEEVTEMQRTVKDAEVVASTFDEKPENHIGLSEIVFEKAKRLVESGQDVLLLMDSITRLARAYNVAGSTSGRTMTGGVDSEALKAPRQLFSSARNIENGGSLTIIATALVETGSRMDDVIFEEFKGTGNMELVLDRRLAERRIFPAIDIFKSGTRREELIVSDEEREKVVLLRRYLNNHNPFEAMEFLLDKMKGTRNNDEFLISMNK</sequence>
<evidence type="ECO:0000313" key="15">
    <source>
        <dbReference type="Proteomes" id="UP000245533"/>
    </source>
</evidence>
<feature type="region of interest" description="Disordered" evidence="12">
    <location>
        <begin position="48"/>
        <end position="73"/>
    </location>
</feature>
<dbReference type="InterPro" id="IPR004665">
    <property type="entry name" value="Term_rho"/>
</dbReference>
<keyword evidence="1 9" id="KW-0806">Transcription termination</keyword>
<comment type="similarity">
    <text evidence="9 11">Belongs to the Rho family.</text>
</comment>
<dbReference type="GO" id="GO:0008186">
    <property type="term" value="F:ATP-dependent activity, acting on RNA"/>
    <property type="evidence" value="ECO:0007669"/>
    <property type="project" value="UniProtKB-UniRule"/>
</dbReference>
<keyword evidence="2 9" id="KW-0547">Nucleotide-binding</keyword>
<evidence type="ECO:0000259" key="13">
    <source>
        <dbReference type="PROSITE" id="PS51856"/>
    </source>
</evidence>
<evidence type="ECO:0000256" key="5">
    <source>
        <dbReference type="ARBA" id="ARBA00022840"/>
    </source>
</evidence>
<dbReference type="Pfam" id="PF07497">
    <property type="entry name" value="Rho_RNA_bind"/>
    <property type="match status" value="1"/>
</dbReference>
<feature type="binding site" evidence="9">
    <location>
        <begin position="264"/>
        <end position="269"/>
    </location>
    <ligand>
        <name>ATP</name>
        <dbReference type="ChEBI" id="CHEBI:30616"/>
    </ligand>
</feature>
<gene>
    <name evidence="9" type="primary">rho</name>
    <name evidence="14" type="ORF">DDZ15_11075</name>
</gene>
<dbReference type="CDD" id="cd01128">
    <property type="entry name" value="rho_factor_C"/>
    <property type="match status" value="1"/>
</dbReference>
<evidence type="ECO:0000313" key="14">
    <source>
        <dbReference type="EMBL" id="PWN06355.1"/>
    </source>
</evidence>
<dbReference type="GO" id="GO:0003723">
    <property type="term" value="F:RNA binding"/>
    <property type="evidence" value="ECO:0007669"/>
    <property type="project" value="UniProtKB-UniRule"/>
</dbReference>
<dbReference type="EC" id="3.6.4.-" evidence="9 10"/>
<evidence type="ECO:0000256" key="11">
    <source>
        <dbReference type="PROSITE-ProRule" id="PRU01203"/>
    </source>
</evidence>
<evidence type="ECO:0000256" key="3">
    <source>
        <dbReference type="ARBA" id="ARBA00022801"/>
    </source>
</evidence>
<dbReference type="Gene3D" id="1.10.720.10">
    <property type="match status" value="1"/>
</dbReference>
<dbReference type="SMART" id="SM00357">
    <property type="entry name" value="CSP"/>
    <property type="match status" value="1"/>
</dbReference>
<dbReference type="InterPro" id="IPR041703">
    <property type="entry name" value="Rho_factor_ATP-bd"/>
</dbReference>
<dbReference type="PANTHER" id="PTHR46425:SF1">
    <property type="entry name" value="TRANSCRIPTION TERMINATION FACTOR RHO"/>
    <property type="match status" value="1"/>
</dbReference>
<evidence type="ECO:0000256" key="7">
    <source>
        <dbReference type="ARBA" id="ARBA00023015"/>
    </source>
</evidence>
<keyword evidence="7 9" id="KW-0805">Transcription regulation</keyword>
<organism evidence="14 15">
    <name type="scientific">Rhodohalobacter mucosus</name>
    <dbReference type="NCBI Taxonomy" id="2079485"/>
    <lineage>
        <taxon>Bacteria</taxon>
        <taxon>Pseudomonadati</taxon>
        <taxon>Balneolota</taxon>
        <taxon>Balneolia</taxon>
        <taxon>Balneolales</taxon>
        <taxon>Balneolaceae</taxon>
        <taxon>Rhodohalobacter</taxon>
    </lineage>
</organism>
<dbReference type="Gene3D" id="3.40.50.300">
    <property type="entry name" value="P-loop containing nucleotide triphosphate hydrolases"/>
    <property type="match status" value="1"/>
</dbReference>
<dbReference type="GO" id="GO:0005829">
    <property type="term" value="C:cytosol"/>
    <property type="evidence" value="ECO:0007669"/>
    <property type="project" value="UniProtKB-ARBA"/>
</dbReference>
<feature type="binding site" evidence="9">
    <location>
        <begin position="276"/>
        <end position="281"/>
    </location>
    <ligand>
        <name>ATP</name>
        <dbReference type="ChEBI" id="CHEBI:30616"/>
    </ligand>
</feature>
<dbReference type="InterPro" id="IPR012340">
    <property type="entry name" value="NA-bd_OB-fold"/>
</dbReference>
<dbReference type="InterPro" id="IPR027417">
    <property type="entry name" value="P-loop_NTPase"/>
</dbReference>
<dbReference type="NCBIfam" id="TIGR00767">
    <property type="entry name" value="rho"/>
    <property type="match status" value="1"/>
</dbReference>
<feature type="binding site" evidence="9">
    <location>
        <position position="307"/>
    </location>
    <ligand>
        <name>ATP</name>
        <dbReference type="ChEBI" id="CHEBI:30616"/>
    </ligand>
</feature>
<dbReference type="PROSITE" id="PS51856">
    <property type="entry name" value="RHO_RNA_BD"/>
    <property type="match status" value="1"/>
</dbReference>
<dbReference type="Gene3D" id="2.40.50.140">
    <property type="entry name" value="Nucleic acid-binding proteins"/>
    <property type="match status" value="1"/>
</dbReference>
<dbReference type="Pfam" id="PF07498">
    <property type="entry name" value="Rho_N"/>
    <property type="match status" value="1"/>
</dbReference>
<keyword evidence="15" id="KW-1185">Reference proteome</keyword>
<keyword evidence="4 9" id="KW-0347">Helicase</keyword>
<dbReference type="GO" id="GO:0016787">
    <property type="term" value="F:hydrolase activity"/>
    <property type="evidence" value="ECO:0007669"/>
    <property type="project" value="UniProtKB-KW"/>
</dbReference>
<reference evidence="14 15" key="1">
    <citation type="submission" date="2018-05" db="EMBL/GenBank/DDBJ databases">
        <title>Rhodohalobacter halophilus gen. nov., sp. nov., a moderately halophilic member of the family Balneolaceae.</title>
        <authorList>
            <person name="Liu Z.-W."/>
        </authorList>
    </citation>
    <scope>NUCLEOTIDE SEQUENCE [LARGE SCALE GENOMIC DNA]</scope>
    <source>
        <strain evidence="14 15">8A47</strain>
    </source>
</reference>
<feature type="compositionally biased region" description="Low complexity" evidence="12">
    <location>
        <begin position="59"/>
        <end position="70"/>
    </location>
</feature>
<accession>A0A316TTQ1</accession>
<dbReference type="Pfam" id="PF00006">
    <property type="entry name" value="ATP-synt_ab"/>
    <property type="match status" value="1"/>
</dbReference>
<dbReference type="NCBIfam" id="NF006886">
    <property type="entry name" value="PRK09376.1"/>
    <property type="match status" value="1"/>
</dbReference>
<feature type="domain" description="Rho RNA-BD" evidence="13">
    <location>
        <begin position="146"/>
        <end position="221"/>
    </location>
</feature>
<dbReference type="PANTHER" id="PTHR46425">
    <property type="entry name" value="TRANSCRIPTION TERMINATION FACTOR RHO"/>
    <property type="match status" value="1"/>
</dbReference>
<dbReference type="OrthoDB" id="9805197at2"/>
<keyword evidence="5 9" id="KW-0067">ATP-binding</keyword>
<dbReference type="GO" id="GO:0005524">
    <property type="term" value="F:ATP binding"/>
    <property type="evidence" value="ECO:0007669"/>
    <property type="project" value="UniProtKB-UniRule"/>
</dbReference>
<comment type="caution">
    <text evidence="14">The sequence shown here is derived from an EMBL/GenBank/DDBJ whole genome shotgun (WGS) entry which is preliminary data.</text>
</comment>
<dbReference type="InterPro" id="IPR011112">
    <property type="entry name" value="Rho-like_N"/>
</dbReference>
<dbReference type="GO" id="GO:0004386">
    <property type="term" value="F:helicase activity"/>
    <property type="evidence" value="ECO:0007669"/>
    <property type="project" value="UniProtKB-UniRule"/>
</dbReference>